<dbReference type="RefSeq" id="WP_121278200.1">
    <property type="nucleotide sequence ID" value="NZ_RBZV01000004.1"/>
</dbReference>
<proteinExistence type="predicted"/>
<protein>
    <submittedName>
        <fullName evidence="1">Uncharacterized protein</fullName>
    </submittedName>
</protein>
<dbReference type="EMBL" id="RBZV01000004">
    <property type="protein sequence ID" value="RKP48352.1"/>
    <property type="molecule type" value="Genomic_DNA"/>
</dbReference>
<dbReference type="OrthoDB" id="5625257at2"/>
<evidence type="ECO:0000313" key="1">
    <source>
        <dbReference type="EMBL" id="RKP48352.1"/>
    </source>
</evidence>
<dbReference type="AlphaFoldDB" id="A0A494XEN5"/>
<comment type="caution">
    <text evidence="1">The sequence shown here is derived from an EMBL/GenBank/DDBJ whole genome shotgun (WGS) entry which is preliminary data.</text>
</comment>
<organism evidence="1 2">
    <name type="scientific">Trinickia fusca</name>
    <dbReference type="NCBI Taxonomy" id="2419777"/>
    <lineage>
        <taxon>Bacteria</taxon>
        <taxon>Pseudomonadati</taxon>
        <taxon>Pseudomonadota</taxon>
        <taxon>Betaproteobacteria</taxon>
        <taxon>Burkholderiales</taxon>
        <taxon>Burkholderiaceae</taxon>
        <taxon>Trinickia</taxon>
    </lineage>
</organism>
<gene>
    <name evidence="1" type="ORF">D7S89_13645</name>
</gene>
<sequence length="87" mass="9103">MSDFHAYSNDDEVLNIAGDALTVSNGTTRVTISGTLEIAKDRRGLEAALALKAAVDTIVAELQRAPLPAKLIDEPPAPTGSVENPFA</sequence>
<name>A0A494XEN5_9BURK</name>
<dbReference type="Proteomes" id="UP000280434">
    <property type="component" value="Unassembled WGS sequence"/>
</dbReference>
<reference evidence="1 2" key="1">
    <citation type="submission" date="2018-10" db="EMBL/GenBank/DDBJ databases">
        <title>Paraburkholderia sp. 7MK8-2, isolated from soil.</title>
        <authorList>
            <person name="Gao Z.-H."/>
            <person name="Qiu L.-H."/>
        </authorList>
    </citation>
    <scope>NUCLEOTIDE SEQUENCE [LARGE SCALE GENOMIC DNA]</scope>
    <source>
        <strain evidence="1 2">7MK8-2</strain>
    </source>
</reference>
<keyword evidence="2" id="KW-1185">Reference proteome</keyword>
<evidence type="ECO:0000313" key="2">
    <source>
        <dbReference type="Proteomes" id="UP000280434"/>
    </source>
</evidence>
<accession>A0A494XEN5</accession>